<dbReference type="GeneID" id="25990485"/>
<feature type="compositionally biased region" description="Low complexity" evidence="1">
    <location>
        <begin position="431"/>
        <end position="449"/>
    </location>
</feature>
<organism evidence="2 3">
    <name type="scientific">Trichosporon asahii var. asahii (strain ATCC 90039 / CBS 2479 / JCM 2466 / KCTC 7840 / NBRC 103889/ NCYC 2677 / UAMH 7654)</name>
    <name type="common">Yeast</name>
    <dbReference type="NCBI Taxonomy" id="1186058"/>
    <lineage>
        <taxon>Eukaryota</taxon>
        <taxon>Fungi</taxon>
        <taxon>Dikarya</taxon>
        <taxon>Basidiomycota</taxon>
        <taxon>Agaricomycotina</taxon>
        <taxon>Tremellomycetes</taxon>
        <taxon>Trichosporonales</taxon>
        <taxon>Trichosporonaceae</taxon>
        <taxon>Trichosporon</taxon>
    </lineage>
</organism>
<dbReference type="HOGENOM" id="CLU_261305_0_0_1"/>
<feature type="compositionally biased region" description="Gly residues" evidence="1">
    <location>
        <begin position="627"/>
        <end position="669"/>
    </location>
</feature>
<feature type="compositionally biased region" description="Polar residues" evidence="1">
    <location>
        <begin position="926"/>
        <end position="935"/>
    </location>
</feature>
<comment type="caution">
    <text evidence="2">The sequence shown here is derived from an EMBL/GenBank/DDBJ whole genome shotgun (WGS) entry which is preliminary data.</text>
</comment>
<feature type="compositionally biased region" description="Low complexity" evidence="1">
    <location>
        <begin position="339"/>
        <end position="353"/>
    </location>
</feature>
<feature type="compositionally biased region" description="Acidic residues" evidence="1">
    <location>
        <begin position="1274"/>
        <end position="1288"/>
    </location>
</feature>
<feature type="region of interest" description="Disordered" evidence="1">
    <location>
        <begin position="905"/>
        <end position="938"/>
    </location>
</feature>
<feature type="region of interest" description="Disordered" evidence="1">
    <location>
        <begin position="623"/>
        <end position="779"/>
    </location>
</feature>
<reference evidence="2 3" key="1">
    <citation type="journal article" date="2012" name="Eukaryot. Cell">
        <title>Draft genome sequence of CBS 2479, the standard type strain of Trichosporon asahii.</title>
        <authorList>
            <person name="Yang R.Y."/>
            <person name="Li H.T."/>
            <person name="Zhu H."/>
            <person name="Zhou G.P."/>
            <person name="Wang M."/>
            <person name="Wang L."/>
        </authorList>
    </citation>
    <scope>NUCLEOTIDE SEQUENCE [LARGE SCALE GENOMIC DNA]</scope>
    <source>
        <strain evidence="3">ATCC 90039 / CBS 2479 / JCM 2466 / KCTC 7840 / NCYC 2677 / UAMH 7654</strain>
    </source>
</reference>
<feature type="region of interest" description="Disordered" evidence="1">
    <location>
        <begin position="272"/>
        <end position="355"/>
    </location>
</feature>
<evidence type="ECO:0000313" key="2">
    <source>
        <dbReference type="EMBL" id="EJT51742.1"/>
    </source>
</evidence>
<feature type="region of interest" description="Disordered" evidence="1">
    <location>
        <begin position="1031"/>
        <end position="1060"/>
    </location>
</feature>
<feature type="compositionally biased region" description="Gly residues" evidence="1">
    <location>
        <begin position="683"/>
        <end position="700"/>
    </location>
</feature>
<feature type="compositionally biased region" description="Polar residues" evidence="1">
    <location>
        <begin position="414"/>
        <end position="424"/>
    </location>
</feature>
<feature type="compositionally biased region" description="Basic residues" evidence="1">
    <location>
        <begin position="1292"/>
        <end position="1303"/>
    </location>
</feature>
<feature type="compositionally biased region" description="Low complexity" evidence="1">
    <location>
        <begin position="173"/>
        <end position="199"/>
    </location>
</feature>
<feature type="compositionally biased region" description="Basic and acidic residues" evidence="1">
    <location>
        <begin position="1082"/>
        <end position="1106"/>
    </location>
</feature>
<feature type="compositionally biased region" description="Pro residues" evidence="1">
    <location>
        <begin position="905"/>
        <end position="925"/>
    </location>
</feature>
<feature type="compositionally biased region" description="Low complexity" evidence="1">
    <location>
        <begin position="531"/>
        <end position="548"/>
    </location>
</feature>
<dbReference type="VEuPathDB" id="FungiDB:A1Q1_06973"/>
<dbReference type="RefSeq" id="XP_014182697.1">
    <property type="nucleotide sequence ID" value="XM_014327222.1"/>
</dbReference>
<feature type="compositionally biased region" description="Polar residues" evidence="1">
    <location>
        <begin position="849"/>
        <end position="860"/>
    </location>
</feature>
<feature type="region of interest" description="Disordered" evidence="1">
    <location>
        <begin position="503"/>
        <end position="553"/>
    </location>
</feature>
<feature type="region of interest" description="Disordered" evidence="1">
    <location>
        <begin position="1"/>
        <end position="40"/>
    </location>
</feature>
<feature type="compositionally biased region" description="Low complexity" evidence="1">
    <location>
        <begin position="1191"/>
        <end position="1216"/>
    </location>
</feature>
<feature type="compositionally biased region" description="Acidic residues" evidence="1">
    <location>
        <begin position="321"/>
        <end position="331"/>
    </location>
</feature>
<dbReference type="EMBL" id="ALBS01000047">
    <property type="protein sequence ID" value="EJT51742.1"/>
    <property type="molecule type" value="Genomic_DNA"/>
</dbReference>
<dbReference type="Proteomes" id="UP000002748">
    <property type="component" value="Unassembled WGS sequence"/>
</dbReference>
<feature type="region of interest" description="Disordered" evidence="1">
    <location>
        <begin position="848"/>
        <end position="874"/>
    </location>
</feature>
<gene>
    <name evidence="2" type="ORF">A1Q1_06973</name>
</gene>
<feature type="region of interest" description="Disordered" evidence="1">
    <location>
        <begin position="1076"/>
        <end position="1216"/>
    </location>
</feature>
<feature type="compositionally biased region" description="Basic and acidic residues" evidence="1">
    <location>
        <begin position="1152"/>
        <end position="1174"/>
    </location>
</feature>
<feature type="region of interest" description="Disordered" evidence="1">
    <location>
        <begin position="414"/>
        <end position="472"/>
    </location>
</feature>
<feature type="compositionally biased region" description="Acidic residues" evidence="1">
    <location>
        <begin position="1044"/>
        <end position="1054"/>
    </location>
</feature>
<feature type="compositionally biased region" description="Acidic residues" evidence="1">
    <location>
        <begin position="283"/>
        <end position="306"/>
    </location>
</feature>
<dbReference type="KEGG" id="tasa:A1Q1_06973"/>
<evidence type="ECO:0000313" key="3">
    <source>
        <dbReference type="Proteomes" id="UP000002748"/>
    </source>
</evidence>
<protein>
    <submittedName>
        <fullName evidence="2">Uncharacterized protein</fullName>
    </submittedName>
</protein>
<feature type="compositionally biased region" description="Basic and acidic residues" evidence="1">
    <location>
        <begin position="91"/>
        <end position="113"/>
    </location>
</feature>
<feature type="region of interest" description="Disordered" evidence="1">
    <location>
        <begin position="1234"/>
        <end position="1303"/>
    </location>
</feature>
<feature type="region of interest" description="Disordered" evidence="1">
    <location>
        <begin position="91"/>
        <end position="200"/>
    </location>
</feature>
<feature type="compositionally biased region" description="Polar residues" evidence="1">
    <location>
        <begin position="1107"/>
        <end position="1116"/>
    </location>
</feature>
<feature type="compositionally biased region" description="Pro residues" evidence="1">
    <location>
        <begin position="737"/>
        <end position="754"/>
    </location>
</feature>
<feature type="compositionally biased region" description="Polar residues" evidence="1">
    <location>
        <begin position="450"/>
        <end position="461"/>
    </location>
</feature>
<name>J6F8V9_TRIAS</name>
<accession>J6F8V9</accession>
<sequence>MGNTHSVPNRGADDDLLSYLSDDDFSDGERSPDQSGPKLYVRPPRWWLAHPYHEYHEYAFVSPSPGHTARASMAPSIRTSNRFAALEEALEEYRDMTSPKEEEQKPNEEEQKTLDGFFRDVLAISAGGRVPQRGSIPSFDPPSQPVETPAGPSAGPSNQNNDNDVAEDATADTSEGSQGSQASQASQAPPSTSSSQLLAGIQTPADFLRSVCQLFHSDGSEFESDSEFDSELLAAFHEWDNEGSDAAPSFSEAMAAVQDLMTGLTSLQTMLQAGNAVQAGESEAQDDNGDDEAEGDDDEEVEEVEELVQKVNKGKGKASAEDDTSNSDAEVDAPAPFETSSPGTPTASSAPVSDTPVHRTMSWEAFQAFSRFTSFANLSDAEEYHYMILFGEADREGRLQELVDMLMGHASSGSQVAETVNGNDGNDAVNEAAPATPGPSSAGTAGSEETVSAPSTLQPRGSPSKLKIKNGSPKPATYLCPAPVSSPTVQSVGVQTAPAPAAIAPQPATQPAPQPATTTRPTQPSLPTPPSSGSSSSSSLSSTLSLTPAEQDELDDLEARLSRYPVALITRHAEAQAAQRIASLEAAVNAANDRALLAELRLQAIKEGHVPAEAWVMREFRRKRGNNGNGPGSGSGSGGGGPPGGGGGGPPGPGGSGPSGGSGGSGGCGPSQPKNDDDLNNNGNGGNGGDAPNGGGGGAGARTRSAQPWYPRSRAPQPLVDANDLPVVAPRRGRPDPIAPPARAPSRPAPPPPGRIRFPPGLSAADIQAARQQAGRPSLGPQLEITRSLAPHLHQVLYSPRELGDGFALPVPEEQRMFVSETPFPDPQPEEQGWRQLEPQAETRLTRQWIPQQVNGQLPLNQPERPYHAEQSSYTPVQGYRQLQAHPLQPRAPYAPYAPPPPVYVPPHLRPAPAPTAPPAPPPTPQNYLQPQPSARQRGWYCPQPEQRDYHVQRTEVPALVLPDSPVFSRGIDFTVPPPHDEFQREFDRGRPPSAQGTKLNAAARPFTPGVGLHSTAEEFVVPTTYPPKTHFAKSAQSAHSEQLDEEEEDEEDYENHGLGLYAGLSPACFRESPEIVAPRPRRGDVPSHVRRWSDALEREATDRNSGELTQFPTYRSNRHFNPEPAEPVGEQAKKRWRRPDSPAPFATFFPEDTREPARERRERREQRPQEEATVRAPRHMPRGPRPPRYQDQQQDQQQEQQQLQQQDLPPRFAALAALADAESRLNLSLAAMGANRTEKAKRPRSPLPETYSVPRSTYLVSREGELATATPGQEEEGEELRNDEEEDTVRPRRRQRRRGPRS</sequence>
<proteinExistence type="predicted"/>
<evidence type="ECO:0000256" key="1">
    <source>
        <dbReference type="SAM" id="MobiDB-lite"/>
    </source>
</evidence>